<evidence type="ECO:0000256" key="10">
    <source>
        <dbReference type="ARBA" id="ARBA00023139"/>
    </source>
</evidence>
<evidence type="ECO:0000256" key="11">
    <source>
        <dbReference type="ARBA" id="ARBA00023288"/>
    </source>
</evidence>
<dbReference type="Pfam" id="PF12849">
    <property type="entry name" value="PBP_like_2"/>
    <property type="match status" value="1"/>
</dbReference>
<comment type="subunit">
    <text evidence="4 12">The complex is composed of two ATP-binding proteins (PstB), two transmembrane proteins (PstC and PstA) and a solute-binding protein (PstS).</text>
</comment>
<keyword evidence="7 12" id="KW-0592">Phosphate transport</keyword>
<dbReference type="FunFam" id="3.40.190.10:FF:000107">
    <property type="entry name" value="Phosphate ABC transporter, phosphate-binding protein"/>
    <property type="match status" value="1"/>
</dbReference>
<protein>
    <recommendedName>
        <fullName evidence="12">Phosphate-binding protein</fullName>
    </recommendedName>
</protein>
<reference evidence="15 16" key="1">
    <citation type="submission" date="2019-11" db="EMBL/GenBank/DDBJ databases">
        <title>Draft genome sequences of five Paenibacillus species of dairy origin.</title>
        <authorList>
            <person name="Olajide A.M."/>
            <person name="Chen S."/>
            <person name="Lapointe G."/>
        </authorList>
    </citation>
    <scope>NUCLEOTIDE SEQUENCE [LARGE SCALE GENOMIC DNA]</scope>
    <source>
        <strain evidence="15 16">3CT49</strain>
    </source>
</reference>
<comment type="function">
    <text evidence="12">Involved in the system for phosphate transport across the cytoplasmic membrane.</text>
</comment>
<evidence type="ECO:0000256" key="9">
    <source>
        <dbReference type="ARBA" id="ARBA00023136"/>
    </source>
</evidence>
<evidence type="ECO:0000256" key="2">
    <source>
        <dbReference type="ARBA" id="ARBA00004193"/>
    </source>
</evidence>
<gene>
    <name evidence="15" type="primary">pstS</name>
    <name evidence="15" type="ORF">GNQ08_24145</name>
</gene>
<dbReference type="PANTHER" id="PTHR30570">
    <property type="entry name" value="PERIPLASMIC PHOSPHATE BINDING COMPONENT OF PHOSPHATE ABC TRANSPORTER"/>
    <property type="match status" value="1"/>
</dbReference>
<dbReference type="CDD" id="cd13653">
    <property type="entry name" value="PBP2_phosphate_like_1"/>
    <property type="match status" value="1"/>
</dbReference>
<feature type="region of interest" description="Disordered" evidence="13">
    <location>
        <begin position="24"/>
        <end position="53"/>
    </location>
</feature>
<dbReference type="PANTHER" id="PTHR30570:SF4">
    <property type="entry name" value="PHOSPHATE-BINDING PROTEIN PSTS 1"/>
    <property type="match status" value="1"/>
</dbReference>
<keyword evidence="9" id="KW-0472">Membrane</keyword>
<keyword evidence="8 12" id="KW-0732">Signal</keyword>
<dbReference type="SUPFAM" id="SSF53850">
    <property type="entry name" value="Periplasmic binding protein-like II"/>
    <property type="match status" value="1"/>
</dbReference>
<dbReference type="Proteomes" id="UP000442469">
    <property type="component" value="Unassembled WGS sequence"/>
</dbReference>
<evidence type="ECO:0000256" key="5">
    <source>
        <dbReference type="ARBA" id="ARBA00022448"/>
    </source>
</evidence>
<dbReference type="InterPro" id="IPR024370">
    <property type="entry name" value="PBP_domain"/>
</dbReference>
<dbReference type="GO" id="GO:0005886">
    <property type="term" value="C:plasma membrane"/>
    <property type="evidence" value="ECO:0007669"/>
    <property type="project" value="UniProtKB-SubCell"/>
</dbReference>
<comment type="similarity">
    <text evidence="3 12">Belongs to the PstS family.</text>
</comment>
<dbReference type="PROSITE" id="PS51257">
    <property type="entry name" value="PROKAR_LIPOPROTEIN"/>
    <property type="match status" value="1"/>
</dbReference>
<keyword evidence="6 12" id="KW-1003">Cell membrane</keyword>
<dbReference type="EMBL" id="WNZZ01000025">
    <property type="protein sequence ID" value="MUG25461.1"/>
    <property type="molecule type" value="Genomic_DNA"/>
</dbReference>
<dbReference type="RefSeq" id="WP_124331630.1">
    <property type="nucleotide sequence ID" value="NZ_BGML01000001.1"/>
</dbReference>
<feature type="domain" description="PBP" evidence="14">
    <location>
        <begin position="52"/>
        <end position="289"/>
    </location>
</feature>
<keyword evidence="5 12" id="KW-0813">Transport</keyword>
<feature type="signal peptide" evidence="12">
    <location>
        <begin position="1"/>
        <end position="21"/>
    </location>
</feature>
<sequence>MKKSMLMVLTLVLSLTLAACGQGGNAKTNTSGAEGGNGGATNEAPANNGGNAATSDLSGSVLSVGSSALQPLVDQVSKKFMEQNPNVSIQVQGGGSGTGLTQVSGGQADIGNSDVFAEEKLEAAQASELVDHQVAVVAMAAVVNPDVTVDNLTKDQLVQIFTGKVTNWKDLGGPDQKIQIVNRPSSSGTRATFEKYALGTKTEDLQGSIQEDSSGTVKKLVGETPGAIGYLALSYLDETVKAVKYEGVEATVDNVANGTYPVWAYEHMYTKGEPNEVVKAFLDYMVSPEVQGDNGDVVELGYIPISKMQVKRDVDGNITK</sequence>
<comment type="caution">
    <text evidence="15">The sequence shown here is derived from an EMBL/GenBank/DDBJ whole genome shotgun (WGS) entry which is preliminary data.</text>
</comment>
<proteinExistence type="inferred from homology"/>
<dbReference type="GO" id="GO:0042301">
    <property type="term" value="F:phosphate ion binding"/>
    <property type="evidence" value="ECO:0007669"/>
    <property type="project" value="UniProtKB-UniRule"/>
</dbReference>
<evidence type="ECO:0000256" key="12">
    <source>
        <dbReference type="RuleBase" id="RU367119"/>
    </source>
</evidence>
<keyword evidence="11 12" id="KW-0449">Lipoprotein</keyword>
<feature type="chain" id="PRO_5039753994" description="Phosphate-binding protein" evidence="12">
    <location>
        <begin position="22"/>
        <end position="320"/>
    </location>
</feature>
<evidence type="ECO:0000256" key="6">
    <source>
        <dbReference type="ARBA" id="ARBA00022475"/>
    </source>
</evidence>
<feature type="compositionally biased region" description="Low complexity" evidence="13">
    <location>
        <begin position="40"/>
        <end position="53"/>
    </location>
</feature>
<dbReference type="NCBIfam" id="TIGR02136">
    <property type="entry name" value="ptsS_2"/>
    <property type="match status" value="1"/>
</dbReference>
<dbReference type="Gene3D" id="3.40.190.10">
    <property type="entry name" value="Periplasmic binding protein-like II"/>
    <property type="match status" value="2"/>
</dbReference>
<evidence type="ECO:0000313" key="16">
    <source>
        <dbReference type="Proteomes" id="UP000442469"/>
    </source>
</evidence>
<evidence type="ECO:0000259" key="14">
    <source>
        <dbReference type="Pfam" id="PF12849"/>
    </source>
</evidence>
<evidence type="ECO:0000256" key="7">
    <source>
        <dbReference type="ARBA" id="ARBA00022592"/>
    </source>
</evidence>
<evidence type="ECO:0000313" key="15">
    <source>
        <dbReference type="EMBL" id="MUG25461.1"/>
    </source>
</evidence>
<dbReference type="InterPro" id="IPR050811">
    <property type="entry name" value="Phosphate_ABC_transporter"/>
</dbReference>
<evidence type="ECO:0000256" key="1">
    <source>
        <dbReference type="ARBA" id="ARBA00002841"/>
    </source>
</evidence>
<comment type="function">
    <text evidence="1">Part of the ABC transporter complex PstSACB involved in phosphate import.</text>
</comment>
<evidence type="ECO:0000256" key="3">
    <source>
        <dbReference type="ARBA" id="ARBA00008725"/>
    </source>
</evidence>
<keyword evidence="10 12" id="KW-0564">Palmitate</keyword>
<comment type="subcellular location">
    <subcellularLocation>
        <location evidence="2 12">Cell membrane</location>
        <topology evidence="2 12">Lipid-anchor</topology>
    </subcellularLocation>
</comment>
<dbReference type="GO" id="GO:0006817">
    <property type="term" value="P:phosphate ion transport"/>
    <property type="evidence" value="ECO:0007669"/>
    <property type="project" value="UniProtKB-UniRule"/>
</dbReference>
<accession>A0A6N8F472</accession>
<dbReference type="InterPro" id="IPR011862">
    <property type="entry name" value="Phos-bd"/>
</dbReference>
<organism evidence="15 16">
    <name type="scientific">Paenibacillus macerans</name>
    <name type="common">Bacillus macerans</name>
    <dbReference type="NCBI Taxonomy" id="44252"/>
    <lineage>
        <taxon>Bacteria</taxon>
        <taxon>Bacillati</taxon>
        <taxon>Bacillota</taxon>
        <taxon>Bacilli</taxon>
        <taxon>Bacillales</taxon>
        <taxon>Paenibacillaceae</taxon>
        <taxon>Paenibacillus</taxon>
    </lineage>
</organism>
<evidence type="ECO:0000256" key="8">
    <source>
        <dbReference type="ARBA" id="ARBA00022729"/>
    </source>
</evidence>
<dbReference type="AlphaFoldDB" id="A0A6N8F472"/>
<evidence type="ECO:0000256" key="4">
    <source>
        <dbReference type="ARBA" id="ARBA00011529"/>
    </source>
</evidence>
<name>A0A6N8F472_PAEMA</name>
<evidence type="ECO:0000256" key="13">
    <source>
        <dbReference type="SAM" id="MobiDB-lite"/>
    </source>
</evidence>